<feature type="transmembrane region" description="Helical" evidence="1">
    <location>
        <begin position="145"/>
        <end position="164"/>
    </location>
</feature>
<comment type="caution">
    <text evidence="2">The sequence shown here is derived from an EMBL/GenBank/DDBJ whole genome shotgun (WGS) entry which is preliminary data.</text>
</comment>
<dbReference type="Proteomes" id="UP000479132">
    <property type="component" value="Unassembled WGS sequence"/>
</dbReference>
<dbReference type="EMBL" id="JAALLS010000020">
    <property type="protein sequence ID" value="NGP89507.1"/>
    <property type="molecule type" value="Genomic_DNA"/>
</dbReference>
<keyword evidence="1" id="KW-0812">Transmembrane</keyword>
<gene>
    <name evidence="2" type="ORF">G3569_14205</name>
</gene>
<feature type="transmembrane region" description="Helical" evidence="1">
    <location>
        <begin position="171"/>
        <end position="188"/>
    </location>
</feature>
<reference evidence="2 3" key="1">
    <citation type="submission" date="2020-02" db="EMBL/GenBank/DDBJ databases">
        <title>Aliifodinibius halophilus 2W32, complete genome.</title>
        <authorList>
            <person name="Li Y."/>
            <person name="Wu S."/>
        </authorList>
    </citation>
    <scope>NUCLEOTIDE SEQUENCE [LARGE SCALE GENOMIC DNA]</scope>
    <source>
        <strain evidence="2 3">2W32</strain>
    </source>
</reference>
<dbReference type="RefSeq" id="WP_165270312.1">
    <property type="nucleotide sequence ID" value="NZ_JAALLS010000020.1"/>
</dbReference>
<feature type="transmembrane region" description="Helical" evidence="1">
    <location>
        <begin position="6"/>
        <end position="24"/>
    </location>
</feature>
<feature type="transmembrane region" description="Helical" evidence="1">
    <location>
        <begin position="72"/>
        <end position="93"/>
    </location>
</feature>
<evidence type="ECO:0000256" key="1">
    <source>
        <dbReference type="SAM" id="Phobius"/>
    </source>
</evidence>
<dbReference type="AlphaFoldDB" id="A0A6M1T5W3"/>
<accession>A0A6M1T5W3</accession>
<keyword evidence="1" id="KW-0472">Membrane</keyword>
<sequence length="193" mass="22299">MTPFEYIFPLVSVIIGLAVADLAKSVHRLLRNRKKVYWDWLPLTTALLVLLTVLNVWWGFYSLRDETYYQNLIGFIPLVTQLILLFFVSAAVLPDKIQKEGLNLQRFYKKNSPYFWSLYAAFIFVIITQQSIYLIIAGIDPLTSIIDQIPNILIFSVFICLVFIRSRLFHAVVVIALFLLFITKWAGMNLGAM</sequence>
<keyword evidence="3" id="KW-1185">Reference proteome</keyword>
<feature type="transmembrane region" description="Helical" evidence="1">
    <location>
        <begin position="36"/>
        <end position="60"/>
    </location>
</feature>
<protein>
    <submittedName>
        <fullName evidence="2">Uncharacterized protein</fullName>
    </submittedName>
</protein>
<feature type="transmembrane region" description="Helical" evidence="1">
    <location>
        <begin position="114"/>
        <end position="139"/>
    </location>
</feature>
<keyword evidence="1" id="KW-1133">Transmembrane helix</keyword>
<proteinExistence type="predicted"/>
<organism evidence="2 3">
    <name type="scientific">Fodinibius halophilus</name>
    <dbReference type="NCBI Taxonomy" id="1736908"/>
    <lineage>
        <taxon>Bacteria</taxon>
        <taxon>Pseudomonadati</taxon>
        <taxon>Balneolota</taxon>
        <taxon>Balneolia</taxon>
        <taxon>Balneolales</taxon>
        <taxon>Balneolaceae</taxon>
        <taxon>Fodinibius</taxon>
    </lineage>
</organism>
<evidence type="ECO:0000313" key="3">
    <source>
        <dbReference type="Proteomes" id="UP000479132"/>
    </source>
</evidence>
<name>A0A6M1T5W3_9BACT</name>
<evidence type="ECO:0000313" key="2">
    <source>
        <dbReference type="EMBL" id="NGP89507.1"/>
    </source>
</evidence>